<evidence type="ECO:0000313" key="2">
    <source>
        <dbReference type="Proteomes" id="UP001630127"/>
    </source>
</evidence>
<accession>A0ABD2ZIS9</accession>
<proteinExistence type="predicted"/>
<reference evidence="1 2" key="1">
    <citation type="submission" date="2024-11" db="EMBL/GenBank/DDBJ databases">
        <title>A near-complete genome assembly of Cinchona calisaya.</title>
        <authorList>
            <person name="Lian D.C."/>
            <person name="Zhao X.W."/>
            <person name="Wei L."/>
        </authorList>
    </citation>
    <scope>NUCLEOTIDE SEQUENCE [LARGE SCALE GENOMIC DNA]</scope>
    <source>
        <tissue evidence="1">Nenye</tissue>
    </source>
</reference>
<dbReference type="Proteomes" id="UP001630127">
    <property type="component" value="Unassembled WGS sequence"/>
</dbReference>
<comment type="caution">
    <text evidence="1">The sequence shown here is derived from an EMBL/GenBank/DDBJ whole genome shotgun (WGS) entry which is preliminary data.</text>
</comment>
<keyword evidence="2" id="KW-1185">Reference proteome</keyword>
<protein>
    <recommendedName>
        <fullName evidence="3">DUF4283 domain-containing protein</fullName>
    </recommendedName>
</protein>
<dbReference type="EMBL" id="JBJUIK010000009">
    <property type="protein sequence ID" value="KAL3519019.1"/>
    <property type="molecule type" value="Genomic_DNA"/>
</dbReference>
<sequence length="107" mass="12140">MKVLKRALDFYVDVEPKVVPIWISLEHLPTQFYDMKTLQSIQKLIGESLIWDVLANPIAGPNVAQFCIEVDTEKPFLKTFLIARKDWVDGNTSLMKMSPCTTPLATS</sequence>
<name>A0ABD2ZIS9_9GENT</name>
<organism evidence="1 2">
    <name type="scientific">Cinchona calisaya</name>
    <dbReference type="NCBI Taxonomy" id="153742"/>
    <lineage>
        <taxon>Eukaryota</taxon>
        <taxon>Viridiplantae</taxon>
        <taxon>Streptophyta</taxon>
        <taxon>Embryophyta</taxon>
        <taxon>Tracheophyta</taxon>
        <taxon>Spermatophyta</taxon>
        <taxon>Magnoliopsida</taxon>
        <taxon>eudicotyledons</taxon>
        <taxon>Gunneridae</taxon>
        <taxon>Pentapetalae</taxon>
        <taxon>asterids</taxon>
        <taxon>lamiids</taxon>
        <taxon>Gentianales</taxon>
        <taxon>Rubiaceae</taxon>
        <taxon>Cinchonoideae</taxon>
        <taxon>Cinchoneae</taxon>
        <taxon>Cinchona</taxon>
    </lineage>
</organism>
<evidence type="ECO:0008006" key="3">
    <source>
        <dbReference type="Google" id="ProtNLM"/>
    </source>
</evidence>
<dbReference type="AlphaFoldDB" id="A0ABD2ZIS9"/>
<gene>
    <name evidence="1" type="ORF">ACH5RR_021608</name>
</gene>
<evidence type="ECO:0000313" key="1">
    <source>
        <dbReference type="EMBL" id="KAL3519019.1"/>
    </source>
</evidence>